<feature type="transmembrane region" description="Helical" evidence="26">
    <location>
        <begin position="111"/>
        <end position="131"/>
    </location>
</feature>
<sequence length="492" mass="54377">DISPSRDMAKLETQSGKSPVWMFWRRRRHLITFLMFLGFANIYMLRVNLNVGIVAMNSSYNVTLSNGTVVEKQDFNWNSKMQGVALSSFFYGYTCTQLLAGWLATRFGGKIVFGLGVFVTALMTLVTPLAANTSFYLLVAVRIIEGVFEGGTYPCAQAIYAQWAPPQERSRITGVTFMGISVGLVVGLQLSGIIGSLFGWSPIFYITGVAGLAWSAVWFYVAKNCPDEDPHISAEELKFIKDSLGDSHNDLKETIKIKHPWGKILTCVPLWALILSNFCINWGHYTILTLLPMFMKDIFDYQLANAGFITSVPYIVMAITMQFAGNLADWLVNKNILSATMVRKVLISGAFLIQAVCLVLVGHLTSVLVVLLCLMIDVGTESFSMTSSFVNCLELAPQHASVMFGLSNTVGTLAGSISPLISGFIITDHSQEQWRIVFYIASAVLLAGALIYGIFASGEKQPWAMEEKIAENSNFSSQKHSHDNRAYVEECR</sequence>
<evidence type="ECO:0000256" key="7">
    <source>
        <dbReference type="ARBA" id="ARBA00022692"/>
    </source>
</evidence>
<evidence type="ECO:0000256" key="24">
    <source>
        <dbReference type="ARBA" id="ARBA00081195"/>
    </source>
</evidence>
<feature type="transmembrane region" description="Helical" evidence="26">
    <location>
        <begin position="84"/>
        <end position="104"/>
    </location>
</feature>
<keyword evidence="7 26" id="KW-0812">Transmembrane</keyword>
<evidence type="ECO:0000256" key="5">
    <source>
        <dbReference type="ARBA" id="ARBA00022448"/>
    </source>
</evidence>
<evidence type="ECO:0000256" key="12">
    <source>
        <dbReference type="ARBA" id="ARBA00023180"/>
    </source>
</evidence>
<protein>
    <recommendedName>
        <fullName evidence="22">Sialin</fullName>
    </recommendedName>
    <alternativeName>
        <fullName evidence="25">H(+)/nitrate cotransporter</fullName>
    </alternativeName>
    <alternativeName>
        <fullName evidence="23">H(+)/sialic acid cotransporter</fullName>
    </alternativeName>
    <alternativeName>
        <fullName evidence="24">Vesicular excitatory amino acid transporter</fullName>
    </alternativeName>
</protein>
<evidence type="ECO:0000256" key="4">
    <source>
        <dbReference type="ARBA" id="ARBA00004656"/>
    </source>
</evidence>
<feature type="transmembrane region" description="Helical" evidence="26">
    <location>
        <begin position="436"/>
        <end position="455"/>
    </location>
</feature>
<evidence type="ECO:0000256" key="15">
    <source>
        <dbReference type="ARBA" id="ARBA00050101"/>
    </source>
</evidence>
<dbReference type="GO" id="GO:0030672">
    <property type="term" value="C:synaptic vesicle membrane"/>
    <property type="evidence" value="ECO:0007669"/>
    <property type="project" value="UniProtKB-SubCell"/>
</dbReference>
<keyword evidence="8" id="KW-0769">Symport</keyword>
<keyword evidence="13" id="KW-0458">Lysosome</keyword>
<name>A0A1B6HAR9_9HEMI</name>
<feature type="transmembrane region" description="Helical" evidence="26">
    <location>
        <begin position="172"/>
        <end position="191"/>
    </location>
</feature>
<dbReference type="InterPro" id="IPR005829">
    <property type="entry name" value="Sugar_transporter_CS"/>
</dbReference>
<evidence type="ECO:0000256" key="13">
    <source>
        <dbReference type="ARBA" id="ARBA00023228"/>
    </source>
</evidence>
<evidence type="ECO:0000256" key="10">
    <source>
        <dbReference type="ARBA" id="ARBA00023018"/>
    </source>
</evidence>
<evidence type="ECO:0000256" key="1">
    <source>
        <dbReference type="ARBA" id="ARBA00004432"/>
    </source>
</evidence>
<evidence type="ECO:0000256" key="8">
    <source>
        <dbReference type="ARBA" id="ARBA00022847"/>
    </source>
</evidence>
<feature type="transmembrane region" description="Helical" evidence="26">
    <location>
        <begin position="270"/>
        <end position="291"/>
    </location>
</feature>
<dbReference type="InterPro" id="IPR020846">
    <property type="entry name" value="MFS_dom"/>
</dbReference>
<dbReference type="GO" id="GO:0046942">
    <property type="term" value="P:carboxylic acid transport"/>
    <property type="evidence" value="ECO:0007669"/>
    <property type="project" value="UniProtKB-ARBA"/>
</dbReference>
<dbReference type="PANTHER" id="PTHR11662:SF455">
    <property type="entry name" value="GH23975P"/>
    <property type="match status" value="1"/>
</dbReference>
<dbReference type="GO" id="GO:0006820">
    <property type="term" value="P:monoatomic anion transport"/>
    <property type="evidence" value="ECO:0007669"/>
    <property type="project" value="TreeGrafter"/>
</dbReference>
<dbReference type="FunFam" id="1.20.1250.20:FF:000067">
    <property type="entry name" value="sialin isoform X2"/>
    <property type="match status" value="1"/>
</dbReference>
<evidence type="ECO:0000256" key="6">
    <source>
        <dbReference type="ARBA" id="ARBA00022475"/>
    </source>
</evidence>
<dbReference type="GO" id="GO:0015293">
    <property type="term" value="F:symporter activity"/>
    <property type="evidence" value="ECO:0007669"/>
    <property type="project" value="UniProtKB-KW"/>
</dbReference>
<evidence type="ECO:0000256" key="2">
    <source>
        <dbReference type="ARBA" id="ARBA00004554"/>
    </source>
</evidence>
<comment type="catalytic activity">
    <reaction evidence="19">
        <text>L-glutamate(out) = L-glutamate(in)</text>
        <dbReference type="Rhea" id="RHEA:66336"/>
        <dbReference type="ChEBI" id="CHEBI:29985"/>
    </reaction>
    <physiologicalReaction direction="left-to-right" evidence="19">
        <dbReference type="Rhea" id="RHEA:66337"/>
    </physiologicalReaction>
</comment>
<dbReference type="FunFam" id="1.20.1250.20:FF:000003">
    <property type="entry name" value="Solute carrier family 17 member 3"/>
    <property type="match status" value="1"/>
</dbReference>
<organism evidence="28">
    <name type="scientific">Homalodisca liturata</name>
    <dbReference type="NCBI Taxonomy" id="320908"/>
    <lineage>
        <taxon>Eukaryota</taxon>
        <taxon>Metazoa</taxon>
        <taxon>Ecdysozoa</taxon>
        <taxon>Arthropoda</taxon>
        <taxon>Hexapoda</taxon>
        <taxon>Insecta</taxon>
        <taxon>Pterygota</taxon>
        <taxon>Neoptera</taxon>
        <taxon>Paraneoptera</taxon>
        <taxon>Hemiptera</taxon>
        <taxon>Auchenorrhyncha</taxon>
        <taxon>Membracoidea</taxon>
        <taxon>Cicadellidae</taxon>
        <taxon>Cicadellinae</taxon>
        <taxon>Proconiini</taxon>
        <taxon>Homalodisca</taxon>
    </lineage>
</organism>
<dbReference type="AlphaFoldDB" id="A0A1B6HAR9"/>
<dbReference type="PANTHER" id="PTHR11662">
    <property type="entry name" value="SOLUTE CARRIER FAMILY 17"/>
    <property type="match status" value="1"/>
</dbReference>
<evidence type="ECO:0000256" key="11">
    <source>
        <dbReference type="ARBA" id="ARBA00023136"/>
    </source>
</evidence>
<dbReference type="InterPro" id="IPR036259">
    <property type="entry name" value="MFS_trans_sf"/>
</dbReference>
<keyword evidence="5" id="KW-0813">Transport</keyword>
<keyword evidence="12" id="KW-0325">Glycoprotein</keyword>
<keyword evidence="9 26" id="KW-1133">Transmembrane helix</keyword>
<comment type="subcellular location">
    <subcellularLocation>
        <location evidence="2">Basolateral cell membrane</location>
        <topology evidence="2">Multi-pass membrane protein</topology>
    </subcellularLocation>
    <subcellularLocation>
        <location evidence="3">Cytoplasmic vesicle</location>
        <location evidence="3">Secretory vesicle membrane</location>
        <topology evidence="3">Multi-pass membrane protein</topology>
    </subcellularLocation>
    <subcellularLocation>
        <location evidence="1">Cytoplasmic vesicle</location>
        <location evidence="1">Secretory vesicle</location>
        <location evidence="1">Synaptic vesicle membrane</location>
    </subcellularLocation>
    <subcellularLocation>
        <location evidence="4">Lysosome membrane</location>
    </subcellularLocation>
</comment>
<feature type="transmembrane region" description="Helical" evidence="26">
    <location>
        <begin position="345"/>
        <end position="376"/>
    </location>
</feature>
<dbReference type="Pfam" id="PF07690">
    <property type="entry name" value="MFS_1"/>
    <property type="match status" value="1"/>
</dbReference>
<dbReference type="PROSITE" id="PS00217">
    <property type="entry name" value="SUGAR_TRANSPORT_2"/>
    <property type="match status" value="1"/>
</dbReference>
<comment type="catalytic activity">
    <reaction evidence="20">
        <text>D-glucuronate(out) + H(+)(out) = D-glucuronate(in) + H(+)(in)</text>
        <dbReference type="Rhea" id="RHEA:72591"/>
        <dbReference type="ChEBI" id="CHEBI:15378"/>
        <dbReference type="ChEBI" id="CHEBI:58720"/>
    </reaction>
    <physiologicalReaction direction="left-to-right" evidence="20">
        <dbReference type="Rhea" id="RHEA:72592"/>
    </physiologicalReaction>
</comment>
<comment type="catalytic activity">
    <reaction evidence="15">
        <text>2 nitrate(out) + H(+)(out) = 2 nitrate(in) + H(+)(in)</text>
        <dbReference type="Rhea" id="RHEA:71539"/>
        <dbReference type="ChEBI" id="CHEBI:15378"/>
        <dbReference type="ChEBI" id="CHEBI:17632"/>
    </reaction>
    <physiologicalReaction direction="left-to-right" evidence="15">
        <dbReference type="Rhea" id="RHEA:71540"/>
    </physiologicalReaction>
</comment>
<evidence type="ECO:0000256" key="19">
    <source>
        <dbReference type="ARBA" id="ARBA00051447"/>
    </source>
</evidence>
<dbReference type="GO" id="GO:0016323">
    <property type="term" value="C:basolateral plasma membrane"/>
    <property type="evidence" value="ECO:0007669"/>
    <property type="project" value="UniProtKB-SubCell"/>
</dbReference>
<keyword evidence="6" id="KW-1003">Cell membrane</keyword>
<gene>
    <name evidence="28" type="ORF">g.18089</name>
</gene>
<proteinExistence type="predicted"/>
<comment type="function">
    <text evidence="21">Receptor for CM101, a polysaccharide produced by group B Streptococcus with antipathoangiogenic properties.</text>
</comment>
<evidence type="ECO:0000256" key="16">
    <source>
        <dbReference type="ARBA" id="ARBA00050554"/>
    </source>
</evidence>
<dbReference type="Gene3D" id="1.20.1250.20">
    <property type="entry name" value="MFS general substrate transporter like domains"/>
    <property type="match status" value="2"/>
</dbReference>
<keyword evidence="10" id="KW-0770">Synapse</keyword>
<feature type="non-terminal residue" evidence="28">
    <location>
        <position position="1"/>
    </location>
</feature>
<evidence type="ECO:0000313" key="28">
    <source>
        <dbReference type="EMBL" id="JAS71786.1"/>
    </source>
</evidence>
<feature type="transmembrane region" description="Helical" evidence="26">
    <location>
        <begin position="303"/>
        <end position="325"/>
    </location>
</feature>
<evidence type="ECO:0000256" key="17">
    <source>
        <dbReference type="ARBA" id="ARBA00050625"/>
    </source>
</evidence>
<feature type="domain" description="Major facilitator superfamily (MFS) profile" evidence="27">
    <location>
        <begin position="30"/>
        <end position="460"/>
    </location>
</feature>
<evidence type="ECO:0000256" key="20">
    <source>
        <dbReference type="ARBA" id="ARBA00051612"/>
    </source>
</evidence>
<comment type="catalytic activity">
    <reaction evidence="18">
        <text>N-acetyl-L-aspartyl-L-glutamate(out) = N-acetyl-L-aspartyl-L-glutamate(in)</text>
        <dbReference type="Rhea" id="RHEA:72599"/>
        <dbReference type="ChEBI" id="CHEBI:76931"/>
    </reaction>
    <physiologicalReaction direction="left-to-right" evidence="18">
        <dbReference type="Rhea" id="RHEA:72600"/>
    </physiologicalReaction>
</comment>
<dbReference type="EMBL" id="GECU01035920">
    <property type="protein sequence ID" value="JAS71786.1"/>
    <property type="molecule type" value="Transcribed_RNA"/>
</dbReference>
<dbReference type="CDD" id="cd17318">
    <property type="entry name" value="MFS_SLC17"/>
    <property type="match status" value="1"/>
</dbReference>
<evidence type="ECO:0000256" key="22">
    <source>
        <dbReference type="ARBA" id="ARBA00069713"/>
    </source>
</evidence>
<comment type="catalytic activity">
    <reaction evidence="17">
        <text>N-acetylneuraminate(in) + H(+)(in) = N-acetylneuraminate(out) + H(+)(out)</text>
        <dbReference type="Rhea" id="RHEA:28987"/>
        <dbReference type="ChEBI" id="CHEBI:15378"/>
        <dbReference type="ChEBI" id="CHEBI:35418"/>
    </reaction>
    <physiologicalReaction direction="right-to-left" evidence="17">
        <dbReference type="Rhea" id="RHEA:28989"/>
    </physiologicalReaction>
</comment>
<dbReference type="PROSITE" id="PS50850">
    <property type="entry name" value="MFS"/>
    <property type="match status" value="1"/>
</dbReference>
<evidence type="ECO:0000256" key="9">
    <source>
        <dbReference type="ARBA" id="ARBA00022989"/>
    </source>
</evidence>
<evidence type="ECO:0000256" key="14">
    <source>
        <dbReference type="ARBA" id="ARBA00023329"/>
    </source>
</evidence>
<feature type="transmembrane region" description="Helical" evidence="26">
    <location>
        <begin position="30"/>
        <end position="49"/>
    </location>
</feature>
<evidence type="ECO:0000256" key="23">
    <source>
        <dbReference type="ARBA" id="ARBA00080244"/>
    </source>
</evidence>
<dbReference type="GO" id="GO:0005765">
    <property type="term" value="C:lysosomal membrane"/>
    <property type="evidence" value="ECO:0007669"/>
    <property type="project" value="UniProtKB-SubCell"/>
</dbReference>
<evidence type="ECO:0000256" key="26">
    <source>
        <dbReference type="SAM" id="Phobius"/>
    </source>
</evidence>
<evidence type="ECO:0000256" key="3">
    <source>
        <dbReference type="ARBA" id="ARBA00004638"/>
    </source>
</evidence>
<accession>A0A1B6HAR9</accession>
<dbReference type="SUPFAM" id="SSF103473">
    <property type="entry name" value="MFS general substrate transporter"/>
    <property type="match status" value="1"/>
</dbReference>
<comment type="catalytic activity">
    <reaction evidence="16">
        <text>L-aspartate(out) = L-aspartate(in)</text>
        <dbReference type="Rhea" id="RHEA:66332"/>
        <dbReference type="ChEBI" id="CHEBI:29991"/>
    </reaction>
    <physiologicalReaction direction="left-to-right" evidence="16">
        <dbReference type="Rhea" id="RHEA:66333"/>
    </physiologicalReaction>
</comment>
<feature type="transmembrane region" description="Helical" evidence="26">
    <location>
        <begin position="203"/>
        <end position="221"/>
    </location>
</feature>
<evidence type="ECO:0000259" key="27">
    <source>
        <dbReference type="PROSITE" id="PS50850"/>
    </source>
</evidence>
<reference evidence="28" key="1">
    <citation type="submission" date="2015-11" db="EMBL/GenBank/DDBJ databases">
        <title>De novo transcriptome assembly of four potential Pierce s Disease insect vectors from Arizona vineyards.</title>
        <authorList>
            <person name="Tassone E.E."/>
        </authorList>
    </citation>
    <scope>NUCLEOTIDE SEQUENCE</scope>
</reference>
<evidence type="ECO:0000256" key="25">
    <source>
        <dbReference type="ARBA" id="ARBA00081925"/>
    </source>
</evidence>
<dbReference type="InterPro" id="IPR050382">
    <property type="entry name" value="MFS_Na/Anion_cotransporter"/>
</dbReference>
<dbReference type="InterPro" id="IPR011701">
    <property type="entry name" value="MFS"/>
</dbReference>
<keyword evidence="11 26" id="KW-0472">Membrane</keyword>
<keyword evidence="14" id="KW-0968">Cytoplasmic vesicle</keyword>
<evidence type="ECO:0000256" key="21">
    <source>
        <dbReference type="ARBA" id="ARBA00056891"/>
    </source>
</evidence>
<evidence type="ECO:0000256" key="18">
    <source>
        <dbReference type="ARBA" id="ARBA00051403"/>
    </source>
</evidence>